<sequence>MVYLGDKLHLTLPGSVLVAELTHGLLTRGYEEELPGALDRSTKAHTISTAALMVRNLDGTIPILE</sequence>
<protein>
    <submittedName>
        <fullName evidence="1">Uncharacterized protein</fullName>
    </submittedName>
</protein>
<gene>
    <name evidence="1" type="ORF">COMA2_210023</name>
</gene>
<accession>A0A0S4LJX2</accession>
<reference evidence="2" key="1">
    <citation type="submission" date="2015-10" db="EMBL/GenBank/DDBJ databases">
        <authorList>
            <person name="Luecker S."/>
            <person name="Luecker S."/>
        </authorList>
    </citation>
    <scope>NUCLEOTIDE SEQUENCE [LARGE SCALE GENOMIC DNA]</scope>
</reference>
<keyword evidence="2" id="KW-1185">Reference proteome</keyword>
<dbReference type="EMBL" id="CZPZ01000014">
    <property type="protein sequence ID" value="CUS36219.1"/>
    <property type="molecule type" value="Genomic_DNA"/>
</dbReference>
<proteinExistence type="predicted"/>
<dbReference type="Proteomes" id="UP000198736">
    <property type="component" value="Unassembled WGS sequence"/>
</dbReference>
<organism evidence="1 2">
    <name type="scientific">Candidatus Nitrospira nitrificans</name>
    <dbReference type="NCBI Taxonomy" id="1742973"/>
    <lineage>
        <taxon>Bacteria</taxon>
        <taxon>Pseudomonadati</taxon>
        <taxon>Nitrospirota</taxon>
        <taxon>Nitrospiria</taxon>
        <taxon>Nitrospirales</taxon>
        <taxon>Nitrospiraceae</taxon>
        <taxon>Nitrospira</taxon>
    </lineage>
</organism>
<evidence type="ECO:0000313" key="1">
    <source>
        <dbReference type="EMBL" id="CUS36219.1"/>
    </source>
</evidence>
<evidence type="ECO:0000313" key="2">
    <source>
        <dbReference type="Proteomes" id="UP000198736"/>
    </source>
</evidence>
<name>A0A0S4LJX2_9BACT</name>
<dbReference type="AlphaFoldDB" id="A0A0S4LJX2"/>
<dbReference type="STRING" id="1742973.COMA2_210023"/>